<evidence type="ECO:0000313" key="2">
    <source>
        <dbReference type="Proteomes" id="UP000632339"/>
    </source>
</evidence>
<organism evidence="1 2">
    <name type="scientific">Dyadobacter beijingensis</name>
    <dbReference type="NCBI Taxonomy" id="365489"/>
    <lineage>
        <taxon>Bacteria</taxon>
        <taxon>Pseudomonadati</taxon>
        <taxon>Bacteroidota</taxon>
        <taxon>Cytophagia</taxon>
        <taxon>Cytophagales</taxon>
        <taxon>Spirosomataceae</taxon>
        <taxon>Dyadobacter</taxon>
    </lineage>
</organism>
<keyword evidence="2" id="KW-1185">Reference proteome</keyword>
<proteinExistence type="predicted"/>
<sequence>MPMSNAPVFQILGKSCWAASLEMFTDGRLSQCDLLAADHVLYQQGPAPAFCSASWRADDMGGYRGRTATFGAVNDLLDQAAGGPIPSDSTRRKPSFALLRGNLGTSAITLYSWKTASDLHYVVLKKAIEQRLTTADVIQWIKVWDPFPVMKGRVYYLNIAEFSLDRWFKGIIYHASARVADAADTPGLTDNDARRLVQKYIDALPARLDADFRQVTRIAASHQILNYDFNVTNTNVEILINSRYRFFSNVLVLDKNMKMYLTGSGSEYTAFFLNNNGTYYISALENGLRYLPVLGNDMANVIDLAAVEAPRAVRAQAMGKLYVKDPAGPDELEKEFISYFDKIPKTALICRFYDIGQQYIFFLRDGRVRVYDPSGSFAYILPKDVKKPVHLPLSEFINALTRFYQITNKK</sequence>
<evidence type="ECO:0000313" key="1">
    <source>
        <dbReference type="EMBL" id="GGM96458.1"/>
    </source>
</evidence>
<reference evidence="2" key="1">
    <citation type="journal article" date="2019" name="Int. J. Syst. Evol. Microbiol.">
        <title>The Global Catalogue of Microorganisms (GCM) 10K type strain sequencing project: providing services to taxonomists for standard genome sequencing and annotation.</title>
        <authorList>
            <consortium name="The Broad Institute Genomics Platform"/>
            <consortium name="The Broad Institute Genome Sequencing Center for Infectious Disease"/>
            <person name="Wu L."/>
            <person name="Ma J."/>
        </authorList>
    </citation>
    <scope>NUCLEOTIDE SEQUENCE [LARGE SCALE GENOMIC DNA]</scope>
    <source>
        <strain evidence="2">CGMCC 1.6375</strain>
    </source>
</reference>
<gene>
    <name evidence="1" type="ORF">GCM10010967_32660</name>
</gene>
<accession>A0ABQ2I2F6</accession>
<dbReference type="EMBL" id="BMLI01000001">
    <property type="protein sequence ID" value="GGM96458.1"/>
    <property type="molecule type" value="Genomic_DNA"/>
</dbReference>
<name>A0ABQ2I2F6_9BACT</name>
<protein>
    <submittedName>
        <fullName evidence="1">Uncharacterized protein</fullName>
    </submittedName>
</protein>
<comment type="caution">
    <text evidence="1">The sequence shown here is derived from an EMBL/GenBank/DDBJ whole genome shotgun (WGS) entry which is preliminary data.</text>
</comment>
<dbReference type="Proteomes" id="UP000632339">
    <property type="component" value="Unassembled WGS sequence"/>
</dbReference>